<dbReference type="PANTHER" id="PTHR33841">
    <property type="entry name" value="DNA METHYLTRANSFERASE YEEA-RELATED"/>
    <property type="match status" value="1"/>
</dbReference>
<keyword evidence="9" id="KW-1185">Reference proteome</keyword>
<evidence type="ECO:0000259" key="7">
    <source>
        <dbReference type="Pfam" id="PF18135"/>
    </source>
</evidence>
<evidence type="ECO:0000256" key="3">
    <source>
        <dbReference type="ARBA" id="ARBA00022679"/>
    </source>
</evidence>
<evidence type="ECO:0000256" key="4">
    <source>
        <dbReference type="ARBA" id="ARBA00047942"/>
    </source>
</evidence>
<dbReference type="Proteomes" id="UP000256329">
    <property type="component" value="Unassembled WGS sequence"/>
</dbReference>
<feature type="region of interest" description="Disordered" evidence="5">
    <location>
        <begin position="1"/>
        <end position="33"/>
    </location>
</feature>
<dbReference type="InterPro" id="IPR003356">
    <property type="entry name" value="DNA_methylase_A-5"/>
</dbReference>
<name>A0A3D8P281_9THEO</name>
<feature type="domain" description="DNA methylase adenine-specific" evidence="6">
    <location>
        <begin position="344"/>
        <end position="536"/>
    </location>
</feature>
<organism evidence="8 9">
    <name type="scientific">Ammonifex thiophilus</name>
    <dbReference type="NCBI Taxonomy" id="444093"/>
    <lineage>
        <taxon>Bacteria</taxon>
        <taxon>Bacillati</taxon>
        <taxon>Bacillota</taxon>
        <taxon>Clostridia</taxon>
        <taxon>Thermoanaerobacterales</taxon>
        <taxon>Thermoanaerobacteraceae</taxon>
        <taxon>Ammonifex</taxon>
    </lineage>
</organism>
<evidence type="ECO:0000256" key="5">
    <source>
        <dbReference type="SAM" id="MobiDB-lite"/>
    </source>
</evidence>
<keyword evidence="2 8" id="KW-0489">Methyltransferase</keyword>
<dbReference type="InterPro" id="IPR050953">
    <property type="entry name" value="N4_N6_ade-DNA_methylase"/>
</dbReference>
<comment type="catalytic activity">
    <reaction evidence="4">
        <text>a 2'-deoxyadenosine in DNA + S-adenosyl-L-methionine = an N(6)-methyl-2'-deoxyadenosine in DNA + S-adenosyl-L-homocysteine + H(+)</text>
        <dbReference type="Rhea" id="RHEA:15197"/>
        <dbReference type="Rhea" id="RHEA-COMP:12418"/>
        <dbReference type="Rhea" id="RHEA-COMP:12419"/>
        <dbReference type="ChEBI" id="CHEBI:15378"/>
        <dbReference type="ChEBI" id="CHEBI:57856"/>
        <dbReference type="ChEBI" id="CHEBI:59789"/>
        <dbReference type="ChEBI" id="CHEBI:90615"/>
        <dbReference type="ChEBI" id="CHEBI:90616"/>
        <dbReference type="EC" id="2.1.1.72"/>
    </reaction>
</comment>
<proteinExistence type="predicted"/>
<dbReference type="EC" id="2.1.1.72" evidence="1"/>
<evidence type="ECO:0000256" key="2">
    <source>
        <dbReference type="ARBA" id="ARBA00022603"/>
    </source>
</evidence>
<dbReference type="EMBL" id="QSLN01000011">
    <property type="protein sequence ID" value="RDV82321.1"/>
    <property type="molecule type" value="Genomic_DNA"/>
</dbReference>
<dbReference type="Gene3D" id="3.40.50.150">
    <property type="entry name" value="Vaccinia Virus protein VP39"/>
    <property type="match status" value="1"/>
</dbReference>
<protein>
    <recommendedName>
        <fullName evidence="1">site-specific DNA-methyltransferase (adenine-specific)</fullName>
        <ecNumber evidence="1">2.1.1.72</ecNumber>
    </recommendedName>
</protein>
<dbReference type="InterPro" id="IPR029063">
    <property type="entry name" value="SAM-dependent_MTases_sf"/>
</dbReference>
<reference evidence="8 9" key="1">
    <citation type="submission" date="2018-08" db="EMBL/GenBank/DDBJ databases">
        <title>Form III RuBisCO-mediated autotrophy in Thermodesulfobium bacteria.</title>
        <authorList>
            <person name="Toshchakov S.V."/>
            <person name="Kublanov I.V."/>
            <person name="Frolov E."/>
            <person name="Bonch-Osmolovskaya E.A."/>
            <person name="Tourova T.P."/>
            <person name="Chernych N.A."/>
            <person name="Lebedinsky A.V."/>
        </authorList>
    </citation>
    <scope>NUCLEOTIDE SEQUENCE [LARGE SCALE GENOMIC DNA]</scope>
    <source>
        <strain evidence="8 9">SR</strain>
    </source>
</reference>
<dbReference type="AlphaFoldDB" id="A0A3D8P281"/>
<comment type="caution">
    <text evidence="8">The sequence shown here is derived from an EMBL/GenBank/DDBJ whole genome shotgun (WGS) entry which is preliminary data.</text>
</comment>
<feature type="domain" description="Type ISP restriction-modification enzyme LLaBIII C-terminal specificity" evidence="7">
    <location>
        <begin position="734"/>
        <end position="1098"/>
    </location>
</feature>
<dbReference type="GO" id="GO:0003677">
    <property type="term" value="F:DNA binding"/>
    <property type="evidence" value="ECO:0007669"/>
    <property type="project" value="InterPro"/>
</dbReference>
<evidence type="ECO:0000313" key="9">
    <source>
        <dbReference type="Proteomes" id="UP000256329"/>
    </source>
</evidence>
<keyword evidence="3 8" id="KW-0808">Transferase</keyword>
<dbReference type="SUPFAM" id="SSF53335">
    <property type="entry name" value="S-adenosyl-L-methionine-dependent methyltransferases"/>
    <property type="match status" value="1"/>
</dbReference>
<evidence type="ECO:0000313" key="8">
    <source>
        <dbReference type="EMBL" id="RDV82321.1"/>
    </source>
</evidence>
<dbReference type="OrthoDB" id="9814572at2"/>
<dbReference type="RefSeq" id="WP_115792946.1">
    <property type="nucleotide sequence ID" value="NZ_QSLN01000011.1"/>
</dbReference>
<evidence type="ECO:0000259" key="6">
    <source>
        <dbReference type="Pfam" id="PF02384"/>
    </source>
</evidence>
<dbReference type="InterPro" id="IPR041635">
    <property type="entry name" value="Type_ISP_LLaBIII_C"/>
</dbReference>
<dbReference type="PRINTS" id="PR00507">
    <property type="entry name" value="N12N6MTFRASE"/>
</dbReference>
<dbReference type="GO" id="GO:0008170">
    <property type="term" value="F:N-methyltransferase activity"/>
    <property type="evidence" value="ECO:0007669"/>
    <property type="project" value="InterPro"/>
</dbReference>
<dbReference type="Pfam" id="PF02384">
    <property type="entry name" value="N6_Mtase"/>
    <property type="match status" value="1"/>
</dbReference>
<dbReference type="GO" id="GO:0009007">
    <property type="term" value="F:site-specific DNA-methyltransferase (adenine-specific) activity"/>
    <property type="evidence" value="ECO:0007669"/>
    <property type="project" value="UniProtKB-EC"/>
</dbReference>
<dbReference type="Pfam" id="PF18135">
    <property type="entry name" value="Type_ISP_C"/>
    <property type="match status" value="1"/>
</dbReference>
<accession>A0A3D8P281</accession>
<dbReference type="PANTHER" id="PTHR33841:SF1">
    <property type="entry name" value="DNA METHYLTRANSFERASE A"/>
    <property type="match status" value="1"/>
</dbReference>
<evidence type="ECO:0000256" key="1">
    <source>
        <dbReference type="ARBA" id="ARBA00011900"/>
    </source>
</evidence>
<dbReference type="GO" id="GO:0032259">
    <property type="term" value="P:methylation"/>
    <property type="evidence" value="ECO:0007669"/>
    <property type="project" value="UniProtKB-KW"/>
</dbReference>
<sequence length="1110" mass="127653">MPWVKEGVVSGARTDGQAKPRNKRTLPGENPEKIGRGVVTVGIPLNETCKEYLKKLREIVAIPQATCEQSLYSVLEEMLRTVAEQLGHHVQIISEPKRVKVGKPDFTVIRGGLPIGYIEAEPFGANLDALSGRAREQNERFAKNLDNFLQTNFLEFRLFLDGELVNRAVLPTPPPKGIISVTDREVDQLKLLLNRFFEGQLPATSTPKELAVHLARRTRQLRNEILEALVGEDTTELHEIYEAFKEVLLPDLDKKEFADLYAQTITYGLFAARCTVKDGNEFTRSVAADLIPKTNPFLRKLFQHVAAHDLDERIAWIADDITAFLRRVEITPILRDFGKRTGKEDPVVHFYETFLAEYDPEIREIRGVYYTPEPVINYIVRSVDYLLKTRLDRPAGLVDGSVLVLDPACGTGGFLSAVIDLVQKKVAEIYGKGIWKDYVKDKLLPRLFGFELMVAPYAIAHLKLGLQLQETGCDFQGGQRIRIYLTNTLEEAIRRSELLFGKFITVEASEAAAVKRDKPILVVVGNPPYSGHSANRSWKWVTRDDRQVKEPTWIGRLVEDYKYLDGKPLGERNPKWLQDDYVKFIRFAQWRIDQTGEGIVGFITNHAYLDNPTFRGMRWHLMQSFSELYILNLHGNARKKEKAPDGSKDENVFDIQQGVAILLAVKKREKQTGCRVFYADLWGSRDSKYQKLNEALISTTEWTELKPQPPFYLFTPLKGENLKDDWERYWSIADIFFRYSVGIVTARDKLTIHFAPDEVWETVVDFVSLEPEVARAKFSLGSDARDWRIEKAQEDLRRMGVPNVKARQHIIPLLYRPFDIRFTFFTGKSRGFHCYPRTEVMQHMLVGENVALLVPRRVEYAGEWRHVFVTNTVSEHVAVSLKTIDYHFPLYLFHASGHLDDLLAYSNSVIHRGRQPNLKPSFLQKLAETLQLPQEEPYGLPETIAAEDILGYIYAILHSTVYREQYSEFLRLDFPRIPLTGDLDLFRDLAELGKQLVALHLLDEKAAPVLQNPICKFPVPDSNRVELVRYNGAEKRVLINDTQFFENVPEEAWEFWVGSYQVCKRWLEERERRVLTLDEILRYQRIVTAIVETTRLMEAIDERIPSFPLP</sequence>
<gene>
    <name evidence="8" type="ORF">DXX99_07865</name>
</gene>